<keyword evidence="1" id="KW-0812">Transmembrane</keyword>
<organism evidence="2 3">
    <name type="scientific">Candidatus Gottesmanbacteria bacterium GW2011_GWB1_49_7</name>
    <dbReference type="NCBI Taxonomy" id="1618448"/>
    <lineage>
        <taxon>Bacteria</taxon>
        <taxon>Candidatus Gottesmaniibacteriota</taxon>
    </lineage>
</organism>
<feature type="transmembrane region" description="Helical" evidence="1">
    <location>
        <begin position="7"/>
        <end position="25"/>
    </location>
</feature>
<feature type="transmembrane region" description="Helical" evidence="1">
    <location>
        <begin position="93"/>
        <end position="114"/>
    </location>
</feature>
<gene>
    <name evidence="2" type="ORF">UY48_C0040G0001</name>
</gene>
<reference evidence="2 3" key="1">
    <citation type="journal article" date="2015" name="Nature">
        <title>rRNA introns, odd ribosomes, and small enigmatic genomes across a large radiation of phyla.</title>
        <authorList>
            <person name="Brown C.T."/>
            <person name="Hug L.A."/>
            <person name="Thomas B.C."/>
            <person name="Sharon I."/>
            <person name="Castelle C.J."/>
            <person name="Singh A."/>
            <person name="Wilkins M.J."/>
            <person name="Williams K.H."/>
            <person name="Banfield J.F."/>
        </authorList>
    </citation>
    <scope>NUCLEOTIDE SEQUENCE [LARGE SCALE GENOMIC DNA]</scope>
</reference>
<accession>A0A0G1VV45</accession>
<feature type="transmembrane region" description="Helical" evidence="1">
    <location>
        <begin position="174"/>
        <end position="198"/>
    </location>
</feature>
<evidence type="ECO:0000313" key="2">
    <source>
        <dbReference type="EMBL" id="KKW10336.1"/>
    </source>
</evidence>
<evidence type="ECO:0008006" key="4">
    <source>
        <dbReference type="Google" id="ProtNLM"/>
    </source>
</evidence>
<protein>
    <recommendedName>
        <fullName evidence="4">Membrane protein 6-pyruvoyl-tetrahydropterin synthase-related domain-containing protein</fullName>
    </recommendedName>
</protein>
<feature type="non-terminal residue" evidence="2">
    <location>
        <position position="222"/>
    </location>
</feature>
<dbReference type="EMBL" id="LCQD01000040">
    <property type="protein sequence ID" value="KKW10336.1"/>
    <property type="molecule type" value="Genomic_DNA"/>
</dbReference>
<name>A0A0G1VV45_9BACT</name>
<dbReference type="AlphaFoldDB" id="A0A0G1VV45"/>
<evidence type="ECO:0000256" key="1">
    <source>
        <dbReference type="SAM" id="Phobius"/>
    </source>
</evidence>
<dbReference type="Proteomes" id="UP000034588">
    <property type="component" value="Unassembled WGS sequence"/>
</dbReference>
<feature type="transmembrane region" description="Helical" evidence="1">
    <location>
        <begin position="144"/>
        <end position="162"/>
    </location>
</feature>
<keyword evidence="1" id="KW-1133">Transmembrane helix</keyword>
<keyword evidence="1" id="KW-0472">Membrane</keyword>
<feature type="transmembrane region" description="Helical" evidence="1">
    <location>
        <begin position="121"/>
        <end position="138"/>
    </location>
</feature>
<sequence>MGIMKKVITIFALGAVLYAVLPLFGKNYIPTHDGEYHIIRIVEFAKMLGEGNIVPRWAPDLNSGYGIPIFEFHYPLPNYIGSFVRVFTRDAVYAFQASMGIGYIAVAAGAYLWLSALFGTVPALIGVISAAFVPYLFVDMYVRGSIGEIWAMAFLFFAFYVAERKRFFWVAVSYGLLILSHNILAMLFTPLMFTYMLIRDRRAIPWMAGGLGISAFFWLPAL</sequence>
<feature type="transmembrane region" description="Helical" evidence="1">
    <location>
        <begin position="204"/>
        <end position="221"/>
    </location>
</feature>
<proteinExistence type="predicted"/>
<comment type="caution">
    <text evidence="2">The sequence shown here is derived from an EMBL/GenBank/DDBJ whole genome shotgun (WGS) entry which is preliminary data.</text>
</comment>
<evidence type="ECO:0000313" key="3">
    <source>
        <dbReference type="Proteomes" id="UP000034588"/>
    </source>
</evidence>